<evidence type="ECO:0000256" key="6">
    <source>
        <dbReference type="ARBA" id="ARBA00022989"/>
    </source>
</evidence>
<reference evidence="9 10" key="1">
    <citation type="submission" date="2024-08" db="EMBL/GenBank/DDBJ databases">
        <title>Genome mining of Saccharopolyspora cebuensis PGLac3 from Nigerian medicinal plant.</title>
        <authorList>
            <person name="Ezeobiora C.E."/>
            <person name="Igbokwe N.H."/>
            <person name="Amin D.H."/>
            <person name="Mendie U.E."/>
        </authorList>
    </citation>
    <scope>NUCLEOTIDE SEQUENCE [LARGE SCALE GENOMIC DNA]</scope>
    <source>
        <strain evidence="9 10">PGLac3</strain>
    </source>
</reference>
<evidence type="ECO:0000256" key="2">
    <source>
        <dbReference type="ARBA" id="ARBA00007935"/>
    </source>
</evidence>
<feature type="transmembrane region" description="Helical" evidence="8">
    <location>
        <begin position="245"/>
        <end position="275"/>
    </location>
</feature>
<dbReference type="PANTHER" id="PTHR30472">
    <property type="entry name" value="FERRIC ENTEROBACTIN TRANSPORT SYSTEM PERMEASE PROTEIN"/>
    <property type="match status" value="1"/>
</dbReference>
<dbReference type="Pfam" id="PF01032">
    <property type="entry name" value="FecCD"/>
    <property type="match status" value="1"/>
</dbReference>
<keyword evidence="3" id="KW-0813">Transport</keyword>
<evidence type="ECO:0000256" key="8">
    <source>
        <dbReference type="SAM" id="Phobius"/>
    </source>
</evidence>
<keyword evidence="10" id="KW-1185">Reference proteome</keyword>
<comment type="subcellular location">
    <subcellularLocation>
        <location evidence="1">Cell membrane</location>
        <topology evidence="1">Multi-pass membrane protein</topology>
    </subcellularLocation>
</comment>
<feature type="transmembrane region" description="Helical" evidence="8">
    <location>
        <begin position="154"/>
        <end position="176"/>
    </location>
</feature>
<dbReference type="PANTHER" id="PTHR30472:SF67">
    <property type="entry name" value="PERMEASE OF ABC TRANSPORTER-RELATED"/>
    <property type="match status" value="1"/>
</dbReference>
<evidence type="ECO:0000256" key="3">
    <source>
        <dbReference type="ARBA" id="ARBA00022448"/>
    </source>
</evidence>
<gene>
    <name evidence="9" type="ORF">AB8O55_13630</name>
</gene>
<feature type="transmembrane region" description="Helical" evidence="8">
    <location>
        <begin position="206"/>
        <end position="225"/>
    </location>
</feature>
<feature type="transmembrane region" description="Helical" evidence="8">
    <location>
        <begin position="315"/>
        <end position="333"/>
    </location>
</feature>
<evidence type="ECO:0000313" key="10">
    <source>
        <dbReference type="Proteomes" id="UP001564626"/>
    </source>
</evidence>
<keyword evidence="4" id="KW-1003">Cell membrane</keyword>
<evidence type="ECO:0000313" key="9">
    <source>
        <dbReference type="EMBL" id="MEY8040442.1"/>
    </source>
</evidence>
<proteinExistence type="inferred from homology"/>
<evidence type="ECO:0000256" key="7">
    <source>
        <dbReference type="ARBA" id="ARBA00023136"/>
    </source>
</evidence>
<feature type="transmembrane region" description="Helical" evidence="8">
    <location>
        <begin position="129"/>
        <end position="147"/>
    </location>
</feature>
<accession>A0ABV4CH71</accession>
<dbReference type="InterPro" id="IPR000522">
    <property type="entry name" value="ABC_transptr_permease_BtuC"/>
</dbReference>
<evidence type="ECO:0000256" key="5">
    <source>
        <dbReference type="ARBA" id="ARBA00022692"/>
    </source>
</evidence>
<name>A0ABV4CH71_9PSEU</name>
<dbReference type="Proteomes" id="UP001564626">
    <property type="component" value="Unassembled WGS sequence"/>
</dbReference>
<evidence type="ECO:0000256" key="1">
    <source>
        <dbReference type="ARBA" id="ARBA00004651"/>
    </source>
</evidence>
<comment type="caution">
    <text evidence="9">The sequence shown here is derived from an EMBL/GenBank/DDBJ whole genome shotgun (WGS) entry which is preliminary data.</text>
</comment>
<feature type="transmembrane region" description="Helical" evidence="8">
    <location>
        <begin position="97"/>
        <end position="123"/>
    </location>
</feature>
<protein>
    <submittedName>
        <fullName evidence="9">FecCD family ABC transporter permease</fullName>
    </submittedName>
</protein>
<dbReference type="SUPFAM" id="SSF81345">
    <property type="entry name" value="ABC transporter involved in vitamin B12 uptake, BtuC"/>
    <property type="match status" value="1"/>
</dbReference>
<feature type="transmembrane region" description="Helical" evidence="8">
    <location>
        <begin position="68"/>
        <end position="90"/>
    </location>
</feature>
<keyword evidence="5 8" id="KW-0812">Transmembrane</keyword>
<dbReference type="Gene3D" id="1.10.3470.10">
    <property type="entry name" value="ABC transporter involved in vitamin B12 uptake, BtuC"/>
    <property type="match status" value="1"/>
</dbReference>
<evidence type="ECO:0000256" key="4">
    <source>
        <dbReference type="ARBA" id="ARBA00022475"/>
    </source>
</evidence>
<dbReference type="RefSeq" id="WP_345367419.1">
    <property type="nucleotide sequence ID" value="NZ_BAABII010000018.1"/>
</dbReference>
<keyword evidence="6 8" id="KW-1133">Transmembrane helix</keyword>
<dbReference type="EMBL" id="JBGEHV010000021">
    <property type="protein sequence ID" value="MEY8040442.1"/>
    <property type="molecule type" value="Genomic_DNA"/>
</dbReference>
<sequence>MRARTAAVLLGLAAALVLVGGLAVSFGSVRLPLGQVWRIIAEPALPWLDADWSAAREAIVWRARLPRVLTGVVVGAALALSGAVAQLVTANPMADPYLLGVAGGAGLGVTLLTVLGFGAGALGAFTQPAVAFAGGLLALLAVLAVAGRSGSATALVLGGLAVGQVASALTSLVLHTAATADHAVQVMFWTAGGLGAARWETLAVPAVVVLVALVVALAAGRWLTVLPAGDDAAAALGLHARAFRYAALVAVSLVAGVAVSVAGGIAFVGLLVPHAAVFLVGSDARRVLPVSALLGAVFLVTADLAARVVVAPAELPVGVLTALVGGPVFLVMLRRRRKLG</sequence>
<dbReference type="CDD" id="cd06550">
    <property type="entry name" value="TM_ABC_iron-siderophores_like"/>
    <property type="match status" value="1"/>
</dbReference>
<keyword evidence="7 8" id="KW-0472">Membrane</keyword>
<dbReference type="InterPro" id="IPR037294">
    <property type="entry name" value="ABC_BtuC-like"/>
</dbReference>
<comment type="similarity">
    <text evidence="2">Belongs to the binding-protein-dependent transport system permease family. FecCD subfamily.</text>
</comment>
<organism evidence="9 10">
    <name type="scientific">Saccharopolyspora cebuensis</name>
    <dbReference type="NCBI Taxonomy" id="418759"/>
    <lineage>
        <taxon>Bacteria</taxon>
        <taxon>Bacillati</taxon>
        <taxon>Actinomycetota</taxon>
        <taxon>Actinomycetes</taxon>
        <taxon>Pseudonocardiales</taxon>
        <taxon>Pseudonocardiaceae</taxon>
        <taxon>Saccharopolyspora</taxon>
    </lineage>
</organism>